<sequence>MRTFLLTISVLFLSVAIYAQNGINYKALIKDVNGDVLSNQAITIQFQILEGGTTNVYQETQNTMTDSNGIIMVNIGEGTVDSGDFSILDWGVDHHFLNVQIDTGAGMVDLGATEFMSVPYANFAEDTRKGTLNDAYNKGGAGLGKTIIATGGAVTINGEDGFLVTGANNVGDTIAITGSGSRMFFNPRKAAFRAGNANNTSWDHVNIGESSAGFGYGTIASGTSSSAFGVLTTASGNFSSAFGVFTTASGLQSAAFGSYTRAIGESSAAFGNFTEASGNNSVAFGEYTESSGFISTTFGYRNDSPSYAETTFGVYATEYTPTDALNYNIADRLFSIGNGTGLFERKNALTIYKSGLMNINDAYNMPLIDGSAGQVMTTDGNGNVSFENVVDTGTDDQNLTIPTLAGTMLTLGIENGNGTSVDLKPLTEILKNPQYPDGFEGMTPITIGSLDGAGYTVPVGKTFYLTNYYTSTTSTFFINNLQFLDTSQNFNNVNSFENPLLINAGVTITNSSINSSVSGFLIDSGVAVVINTNNYTVPIGKIFVLLSVSSFNNQKIEIDGKVVYSGKGININSPGLTSFSNPIFVDEGKAVTYSGFMNGYLIDKN</sequence>
<evidence type="ECO:0000313" key="3">
    <source>
        <dbReference type="Proteomes" id="UP000199321"/>
    </source>
</evidence>
<dbReference type="OrthoDB" id="1183114at2"/>
<evidence type="ECO:0000259" key="1">
    <source>
        <dbReference type="Pfam" id="PF05658"/>
    </source>
</evidence>
<dbReference type="GO" id="GO:0019867">
    <property type="term" value="C:outer membrane"/>
    <property type="evidence" value="ECO:0007669"/>
    <property type="project" value="InterPro"/>
</dbReference>
<dbReference type="AlphaFoldDB" id="A0A1G7HZG0"/>
<feature type="domain" description="Trimeric autotransporter adhesin YadA-like head" evidence="1">
    <location>
        <begin position="234"/>
        <end position="259"/>
    </location>
</feature>
<organism evidence="2 3">
    <name type="scientific">Ulvibacter litoralis</name>
    <dbReference type="NCBI Taxonomy" id="227084"/>
    <lineage>
        <taxon>Bacteria</taxon>
        <taxon>Pseudomonadati</taxon>
        <taxon>Bacteroidota</taxon>
        <taxon>Flavobacteriia</taxon>
        <taxon>Flavobacteriales</taxon>
        <taxon>Flavobacteriaceae</taxon>
        <taxon>Ulvibacter</taxon>
    </lineage>
</organism>
<keyword evidence="3" id="KW-1185">Reference proteome</keyword>
<feature type="domain" description="Trimeric autotransporter adhesin YadA-like head" evidence="1">
    <location>
        <begin position="262"/>
        <end position="285"/>
    </location>
</feature>
<dbReference type="SUPFAM" id="SSF101967">
    <property type="entry name" value="Adhesin YadA, collagen-binding domain"/>
    <property type="match status" value="1"/>
</dbReference>
<accession>A0A1G7HZG0</accession>
<dbReference type="InterPro" id="IPR008640">
    <property type="entry name" value="Adhesin_Head_dom"/>
</dbReference>
<dbReference type="Proteomes" id="UP000199321">
    <property type="component" value="Unassembled WGS sequence"/>
</dbReference>
<dbReference type="RefSeq" id="WP_093144899.1">
    <property type="nucleotide sequence ID" value="NZ_BMWO01000007.1"/>
</dbReference>
<gene>
    <name evidence="2" type="ORF">SAMN05421855_1054</name>
</gene>
<dbReference type="Pfam" id="PF05658">
    <property type="entry name" value="YadA_head"/>
    <property type="match status" value="2"/>
</dbReference>
<evidence type="ECO:0000313" key="2">
    <source>
        <dbReference type="EMBL" id="SDF05534.1"/>
    </source>
</evidence>
<reference evidence="2 3" key="1">
    <citation type="submission" date="2016-10" db="EMBL/GenBank/DDBJ databases">
        <authorList>
            <person name="de Groot N.N."/>
        </authorList>
    </citation>
    <scope>NUCLEOTIDE SEQUENCE [LARGE SCALE GENOMIC DNA]</scope>
    <source>
        <strain evidence="2 3">DSM 16195</strain>
    </source>
</reference>
<name>A0A1G7HZG0_9FLAO</name>
<proteinExistence type="predicted"/>
<dbReference type="CDD" id="cd12820">
    <property type="entry name" value="LbR_YadA-like"/>
    <property type="match status" value="1"/>
</dbReference>
<dbReference type="STRING" id="227084.SAMN05421855_1054"/>
<dbReference type="EMBL" id="FNBA01000005">
    <property type="protein sequence ID" value="SDF05534.1"/>
    <property type="molecule type" value="Genomic_DNA"/>
</dbReference>
<dbReference type="InterPro" id="IPR011049">
    <property type="entry name" value="Serralysin-like_metalloprot_C"/>
</dbReference>
<dbReference type="Gene3D" id="2.150.10.10">
    <property type="entry name" value="Serralysin-like metalloprotease, C-terminal"/>
    <property type="match status" value="1"/>
</dbReference>
<protein>
    <recommendedName>
        <fullName evidence="1">Trimeric autotransporter adhesin YadA-like head domain-containing protein</fullName>
    </recommendedName>
</protein>